<keyword evidence="1" id="KW-0812">Transmembrane</keyword>
<organism evidence="2 3">
    <name type="scientific">Sutcliffiella cohnii</name>
    <dbReference type="NCBI Taxonomy" id="33932"/>
    <lineage>
        <taxon>Bacteria</taxon>
        <taxon>Bacillati</taxon>
        <taxon>Bacillota</taxon>
        <taxon>Bacilli</taxon>
        <taxon>Bacillales</taxon>
        <taxon>Bacillaceae</taxon>
        <taxon>Sutcliffiella</taxon>
    </lineage>
</organism>
<keyword evidence="3" id="KW-1185">Reference proteome</keyword>
<sequence length="86" mass="9731">MKFYNVRYGFYILALLITVLLIFIPLMGDYSVNAFVSKTFISVPIVLIIGGKILAILEKRREKRNVVKDVSINIGLTIALVLFIIN</sequence>
<dbReference type="AlphaFoldDB" id="A0A223KPS2"/>
<evidence type="ECO:0000256" key="1">
    <source>
        <dbReference type="SAM" id="Phobius"/>
    </source>
</evidence>
<keyword evidence="1" id="KW-1133">Transmembrane helix</keyword>
<reference evidence="2 3" key="1">
    <citation type="submission" date="2016-12" db="EMBL/GenBank/DDBJ databases">
        <title>The whole genome sequencing and assembly of Bacillus cohnii DSM 6307T strain.</title>
        <authorList>
            <person name="Lee Y.-J."/>
            <person name="Yi H."/>
            <person name="Bahn Y.-S."/>
            <person name="Kim J.F."/>
            <person name="Lee D.-W."/>
        </authorList>
    </citation>
    <scope>NUCLEOTIDE SEQUENCE [LARGE SCALE GENOMIC DNA]</scope>
    <source>
        <strain evidence="2 3">DSM 6307</strain>
    </source>
</reference>
<dbReference type="RefSeq" id="WP_066411807.1">
    <property type="nucleotide sequence ID" value="NZ_CP018866.1"/>
</dbReference>
<evidence type="ECO:0000313" key="2">
    <source>
        <dbReference type="EMBL" id="AST91333.1"/>
    </source>
</evidence>
<feature type="transmembrane region" description="Helical" evidence="1">
    <location>
        <begin position="66"/>
        <end position="85"/>
    </location>
</feature>
<dbReference type="Proteomes" id="UP000215224">
    <property type="component" value="Chromosome"/>
</dbReference>
<protein>
    <submittedName>
        <fullName evidence="2">Uncharacterized protein</fullName>
    </submittedName>
</protein>
<accession>A0A223KPS2</accession>
<dbReference type="STRING" id="1314751.GCA_001591425_00566"/>
<gene>
    <name evidence="2" type="ORF">BC6307_08600</name>
</gene>
<feature type="transmembrane region" description="Helical" evidence="1">
    <location>
        <begin position="34"/>
        <end position="54"/>
    </location>
</feature>
<keyword evidence="1" id="KW-0472">Membrane</keyword>
<evidence type="ECO:0000313" key="3">
    <source>
        <dbReference type="Proteomes" id="UP000215224"/>
    </source>
</evidence>
<feature type="transmembrane region" description="Helical" evidence="1">
    <location>
        <begin position="9"/>
        <end position="28"/>
    </location>
</feature>
<dbReference type="EMBL" id="CP018866">
    <property type="protein sequence ID" value="AST91333.1"/>
    <property type="molecule type" value="Genomic_DNA"/>
</dbReference>
<name>A0A223KPS2_9BACI</name>
<dbReference type="KEGG" id="bcoh:BC6307_08600"/>
<proteinExistence type="predicted"/>